<reference evidence="4" key="2">
    <citation type="journal article" date="2016" name="Genome Announc.">
        <title>Draft Genome Sequences of Two Novel Amoeba-Resistant Intranuclear Bacteria, 'Candidatus Berkiella cookevillensis' and 'Candidatus Berkiella aquae'.</title>
        <authorList>
            <person name="Mehari Y.T."/>
            <person name="Arivett B.A."/>
            <person name="Farone A.L."/>
            <person name="Gunderson J.H."/>
            <person name="Farone M.B."/>
        </authorList>
    </citation>
    <scope>NUCLEOTIDE SEQUENCE</scope>
    <source>
        <strain evidence="4">HT99</strain>
    </source>
</reference>
<dbReference type="AlphaFoldDB" id="A0A0Q9YZ46"/>
<feature type="transmembrane region" description="Helical" evidence="1">
    <location>
        <begin position="91"/>
        <end position="107"/>
    </location>
</feature>
<dbReference type="InterPro" id="IPR018639">
    <property type="entry name" value="DUF2062"/>
</dbReference>
<evidence type="ECO:0000313" key="3">
    <source>
        <dbReference type="EMBL" id="KRG22842.1"/>
    </source>
</evidence>
<evidence type="ECO:0000259" key="2">
    <source>
        <dbReference type="Pfam" id="PF09835"/>
    </source>
</evidence>
<accession>A0A0Q9YZ46</accession>
<gene>
    <name evidence="3" type="ORF">HT99x_00383</name>
    <name evidence="4" type="ORF">HT99x_010180</name>
</gene>
<dbReference type="EMBL" id="LKAJ02000001">
    <property type="protein sequence ID" value="MCS5711798.1"/>
    <property type="molecule type" value="Genomic_DNA"/>
</dbReference>
<organism evidence="3">
    <name type="scientific">Candidatus Berkiella aquae</name>
    <dbReference type="NCBI Taxonomy" id="295108"/>
    <lineage>
        <taxon>Bacteria</taxon>
        <taxon>Pseudomonadati</taxon>
        <taxon>Pseudomonadota</taxon>
        <taxon>Gammaproteobacteria</taxon>
        <taxon>Candidatus Berkiellales</taxon>
        <taxon>Candidatus Berkiellaceae</taxon>
        <taxon>Candidatus Berkiella</taxon>
    </lineage>
</organism>
<dbReference type="Pfam" id="PF09835">
    <property type="entry name" value="DUF2062"/>
    <property type="match status" value="1"/>
</dbReference>
<sequence length="176" mass="19818">MAKKVFKRIMPSPHKLQNNRSLKMLGKWATDPNLWFLNRSCVATAVSIGLFVGYIPLPGHMIVAAILAILFRANLAIAIVSCWVVNPLTMIPMFGFAYAIGASLLGYSFQDLDFHSWQVLLDVWQPLTLGCLICGTFLAIIGNLLVRTYWRYTVAKSWEERQVRRSITTNAIELAD</sequence>
<protein>
    <submittedName>
        <fullName evidence="4">DUF2062 domain-containing protein</fullName>
    </submittedName>
</protein>
<feature type="transmembrane region" description="Helical" evidence="1">
    <location>
        <begin position="127"/>
        <end position="146"/>
    </location>
</feature>
<evidence type="ECO:0000256" key="1">
    <source>
        <dbReference type="SAM" id="Phobius"/>
    </source>
</evidence>
<keyword evidence="5" id="KW-1185">Reference proteome</keyword>
<evidence type="ECO:0000313" key="4">
    <source>
        <dbReference type="EMBL" id="MCS5711798.1"/>
    </source>
</evidence>
<reference evidence="4" key="3">
    <citation type="submission" date="2021-06" db="EMBL/GenBank/DDBJ databases">
        <title>Genomic Description and Analysis of Intracellular Bacteria, Candidatus Berkiella cookevillensis and Candidatus Berkiella aquae.</title>
        <authorList>
            <person name="Kidane D.T."/>
            <person name="Mehari Y.T."/>
            <person name="Rice F.C."/>
            <person name="Arivett B.A."/>
            <person name="Farone A.L."/>
            <person name="Berk S.G."/>
            <person name="Farone M.B."/>
        </authorList>
    </citation>
    <scope>NUCLEOTIDE SEQUENCE</scope>
    <source>
        <strain evidence="4">HT99</strain>
    </source>
</reference>
<evidence type="ECO:0000313" key="5">
    <source>
        <dbReference type="Proteomes" id="UP000051497"/>
    </source>
</evidence>
<dbReference type="STRING" id="295108.HT99x_00383"/>
<name>A0A0Q9YZ46_9GAMM</name>
<dbReference type="Proteomes" id="UP000051497">
    <property type="component" value="Unassembled WGS sequence"/>
</dbReference>
<reference evidence="3" key="1">
    <citation type="submission" date="2015-09" db="EMBL/GenBank/DDBJ databases">
        <title>Draft Genome Sequences of Two Novel Amoeba-resistant Intranuclear Bacteria, Candidatus Berkiella cookevillensis and Candidatus Berkiella aquae.</title>
        <authorList>
            <person name="Mehari Y.T."/>
            <person name="Arivett B.A."/>
            <person name="Farone A.L."/>
            <person name="Gunderson J.H."/>
            <person name="Farone M.B."/>
        </authorList>
    </citation>
    <scope>NUCLEOTIDE SEQUENCE [LARGE SCALE GENOMIC DNA]</scope>
    <source>
        <strain evidence="3">HT99</strain>
    </source>
</reference>
<keyword evidence="1" id="KW-1133">Transmembrane helix</keyword>
<comment type="caution">
    <text evidence="3">The sequence shown here is derived from an EMBL/GenBank/DDBJ whole genome shotgun (WGS) entry which is preliminary data.</text>
</comment>
<proteinExistence type="predicted"/>
<feature type="transmembrane region" description="Helical" evidence="1">
    <location>
        <begin position="34"/>
        <end position="55"/>
    </location>
</feature>
<dbReference type="PANTHER" id="PTHR40547">
    <property type="entry name" value="SLL0298 PROTEIN"/>
    <property type="match status" value="1"/>
</dbReference>
<keyword evidence="1" id="KW-0812">Transmembrane</keyword>
<keyword evidence="1" id="KW-0472">Membrane</keyword>
<feature type="domain" description="DUF2062" evidence="2">
    <location>
        <begin position="23"/>
        <end position="158"/>
    </location>
</feature>
<dbReference type="PANTHER" id="PTHR40547:SF1">
    <property type="entry name" value="SLL0298 PROTEIN"/>
    <property type="match status" value="1"/>
</dbReference>
<dbReference type="OrthoDB" id="9786029at2"/>
<dbReference type="RefSeq" id="WP_075065016.1">
    <property type="nucleotide sequence ID" value="NZ_LKAJ02000001.1"/>
</dbReference>
<dbReference type="EMBL" id="LKAJ01000001">
    <property type="protein sequence ID" value="KRG22842.1"/>
    <property type="molecule type" value="Genomic_DNA"/>
</dbReference>
<feature type="transmembrane region" description="Helical" evidence="1">
    <location>
        <begin position="61"/>
        <end position="84"/>
    </location>
</feature>